<protein>
    <submittedName>
        <fullName evidence="3">Uncharacterized protein</fullName>
    </submittedName>
</protein>
<dbReference type="Proteomes" id="UP000429523">
    <property type="component" value="Unassembled WGS sequence"/>
</dbReference>
<dbReference type="Proteomes" id="UP000460718">
    <property type="component" value="Unassembled WGS sequence"/>
</dbReference>
<evidence type="ECO:0000313" key="5">
    <source>
        <dbReference type="Proteomes" id="UP000460718"/>
    </source>
</evidence>
<proteinExistence type="predicted"/>
<dbReference type="EMBL" id="QXFW01007763">
    <property type="protein sequence ID" value="KAE8956509.1"/>
    <property type="molecule type" value="Genomic_DNA"/>
</dbReference>
<organism evidence="3 5">
    <name type="scientific">Phytophthora fragariae</name>
    <dbReference type="NCBI Taxonomy" id="53985"/>
    <lineage>
        <taxon>Eukaryota</taxon>
        <taxon>Sar</taxon>
        <taxon>Stramenopiles</taxon>
        <taxon>Oomycota</taxon>
        <taxon>Peronosporomycetes</taxon>
        <taxon>Peronosporales</taxon>
        <taxon>Peronosporaceae</taxon>
        <taxon>Phytophthora</taxon>
    </lineage>
</organism>
<evidence type="ECO:0000313" key="4">
    <source>
        <dbReference type="Proteomes" id="UP000429523"/>
    </source>
</evidence>
<evidence type="ECO:0000313" key="3">
    <source>
        <dbReference type="EMBL" id="KAE8956509.1"/>
    </source>
</evidence>
<comment type="caution">
    <text evidence="3">The sequence shown here is derived from an EMBL/GenBank/DDBJ whole genome shotgun (WGS) entry which is preliminary data.</text>
</comment>
<dbReference type="AlphaFoldDB" id="A0A6A3GG36"/>
<name>A0A6A3GG36_9STRA</name>
<accession>A0A6A3GG36</accession>
<evidence type="ECO:0000313" key="2">
    <source>
        <dbReference type="EMBL" id="KAE8917913.1"/>
    </source>
</evidence>
<gene>
    <name evidence="2" type="ORF">PF009_g31769</name>
    <name evidence="3" type="ORF">PF011_g31450</name>
</gene>
<feature type="region of interest" description="Disordered" evidence="1">
    <location>
        <begin position="38"/>
        <end position="59"/>
    </location>
</feature>
<sequence length="116" mass="13266">MSKILGQNVAEDAQTILAKRTTARMGEIQSDKKEIKTAGGTIEKHQHQSGNKDDKNDVKAMSKDNFLGCSRYRSRSRRRRTSLLLLLLKQRKARHNFATTIAKLHPCGRGWKYLQE</sequence>
<dbReference type="EMBL" id="QXGF01006434">
    <property type="protein sequence ID" value="KAE8917913.1"/>
    <property type="molecule type" value="Genomic_DNA"/>
</dbReference>
<reference evidence="3 5" key="1">
    <citation type="submission" date="2018-09" db="EMBL/GenBank/DDBJ databases">
        <title>Genomic investigation of the strawberry pathogen Phytophthora fragariae indicates pathogenicity is determined by transcriptional variation in three key races.</title>
        <authorList>
            <person name="Adams T.M."/>
            <person name="Armitage A.D."/>
            <person name="Sobczyk M.K."/>
            <person name="Bates H.J."/>
            <person name="Dunwell J.M."/>
            <person name="Nellist C.F."/>
            <person name="Harrison R.J."/>
        </authorList>
    </citation>
    <scope>NUCLEOTIDE SEQUENCE [LARGE SCALE GENOMIC DNA]</scope>
    <source>
        <strain evidence="2 4">NOV-9</strain>
        <strain evidence="3 5">SCRP245</strain>
    </source>
</reference>
<evidence type="ECO:0000256" key="1">
    <source>
        <dbReference type="SAM" id="MobiDB-lite"/>
    </source>
</evidence>